<evidence type="ECO:0000313" key="12">
    <source>
        <dbReference type="Proteomes" id="UP000299084"/>
    </source>
</evidence>
<dbReference type="AlphaFoldDB" id="A0A5N4DFI9"/>
<dbReference type="PANTHER" id="PTHR13140:SF857">
    <property type="entry name" value="MYOSIN-11"/>
    <property type="match status" value="1"/>
</dbReference>
<dbReference type="GO" id="GO:0005737">
    <property type="term" value="C:cytoplasm"/>
    <property type="evidence" value="ECO:0007669"/>
    <property type="project" value="TreeGrafter"/>
</dbReference>
<dbReference type="Pfam" id="PF00063">
    <property type="entry name" value="Myosin_head"/>
    <property type="match status" value="1"/>
</dbReference>
<proteinExistence type="inferred from homology"/>
<dbReference type="GO" id="GO:0007015">
    <property type="term" value="P:actin filament organization"/>
    <property type="evidence" value="ECO:0007669"/>
    <property type="project" value="TreeGrafter"/>
</dbReference>
<comment type="caution">
    <text evidence="8">Lacks conserved residue(s) required for the propagation of feature annotation.</text>
</comment>
<evidence type="ECO:0000256" key="8">
    <source>
        <dbReference type="PROSITE-ProRule" id="PRU00782"/>
    </source>
</evidence>
<dbReference type="SMART" id="SM00242">
    <property type="entry name" value="MYSc"/>
    <property type="match status" value="1"/>
</dbReference>
<dbReference type="Proteomes" id="UP000299084">
    <property type="component" value="Unassembled WGS sequence"/>
</dbReference>
<keyword evidence="2" id="KW-0547">Nucleotide-binding</keyword>
<dbReference type="Gene3D" id="1.20.120.720">
    <property type="entry name" value="Myosin VI head, motor domain, U50 subdomain"/>
    <property type="match status" value="1"/>
</dbReference>
<dbReference type="Gene3D" id="4.10.270.10">
    <property type="entry name" value="Myosin, subunit A"/>
    <property type="match status" value="1"/>
</dbReference>
<comment type="caution">
    <text evidence="11">The sequence shown here is derived from an EMBL/GenBank/DDBJ whole genome shotgun (WGS) entry which is preliminary data.</text>
</comment>
<dbReference type="InterPro" id="IPR001609">
    <property type="entry name" value="Myosin_head_motor_dom-like"/>
</dbReference>
<gene>
    <name evidence="11" type="primary">Myosin-9</name>
    <name evidence="11" type="ORF">Cadr_000017374</name>
</gene>
<evidence type="ECO:0000256" key="9">
    <source>
        <dbReference type="SAM" id="SignalP"/>
    </source>
</evidence>
<reference evidence="11 12" key="1">
    <citation type="journal article" date="2019" name="Mol. Ecol. Resour.">
        <title>Improving Illumina assemblies with Hi-C and long reads: an example with the North African dromedary.</title>
        <authorList>
            <person name="Elbers J.P."/>
            <person name="Rogers M.F."/>
            <person name="Perelman P.L."/>
            <person name="Proskuryakova A.A."/>
            <person name="Serdyukova N.A."/>
            <person name="Johnson W.E."/>
            <person name="Horin P."/>
            <person name="Corander J."/>
            <person name="Murphy D."/>
            <person name="Burger P.A."/>
        </authorList>
    </citation>
    <scope>NUCLEOTIDE SEQUENCE [LARGE SCALE GENOMIC DNA]</scope>
    <source>
        <strain evidence="11">Drom800</strain>
        <tissue evidence="11">Blood</tissue>
    </source>
</reference>
<dbReference type="GO" id="GO:0051015">
    <property type="term" value="F:actin filament binding"/>
    <property type="evidence" value="ECO:0007669"/>
    <property type="project" value="TreeGrafter"/>
</dbReference>
<dbReference type="PROSITE" id="PS51456">
    <property type="entry name" value="MYOSIN_MOTOR"/>
    <property type="match status" value="1"/>
</dbReference>
<feature type="signal peptide" evidence="9">
    <location>
        <begin position="1"/>
        <end position="24"/>
    </location>
</feature>
<dbReference type="Gene3D" id="3.40.850.10">
    <property type="entry name" value="Kinesin motor domain"/>
    <property type="match status" value="1"/>
</dbReference>
<keyword evidence="3" id="KW-0067">ATP-binding</keyword>
<dbReference type="PANTHER" id="PTHR13140">
    <property type="entry name" value="MYOSIN"/>
    <property type="match status" value="1"/>
</dbReference>
<evidence type="ECO:0000256" key="1">
    <source>
        <dbReference type="ARBA" id="ARBA00008314"/>
    </source>
</evidence>
<evidence type="ECO:0000313" key="11">
    <source>
        <dbReference type="EMBL" id="KAB1269865.1"/>
    </source>
</evidence>
<evidence type="ECO:0000259" key="10">
    <source>
        <dbReference type="PROSITE" id="PS51456"/>
    </source>
</evidence>
<dbReference type="PRINTS" id="PR00193">
    <property type="entry name" value="MYOSINHEAVY"/>
</dbReference>
<dbReference type="EMBL" id="JWIN03000012">
    <property type="protein sequence ID" value="KAB1269865.1"/>
    <property type="molecule type" value="Genomic_DNA"/>
</dbReference>
<feature type="chain" id="PRO_5024300539" evidence="9">
    <location>
        <begin position="25"/>
        <end position="271"/>
    </location>
</feature>
<dbReference type="Gene3D" id="1.20.58.530">
    <property type="match status" value="1"/>
</dbReference>
<dbReference type="GO" id="GO:0005524">
    <property type="term" value="F:ATP binding"/>
    <property type="evidence" value="ECO:0007669"/>
    <property type="project" value="UniProtKB-KW"/>
</dbReference>
<comment type="similarity">
    <text evidence="1 8">Belongs to the TRAFAC class myosin-kinesin ATPase superfamily. Myosin family.</text>
</comment>
<keyword evidence="12" id="KW-1185">Reference proteome</keyword>
<keyword evidence="6" id="KW-0505">Motor protein</keyword>
<dbReference type="InterPro" id="IPR027417">
    <property type="entry name" value="P-loop_NTPase"/>
</dbReference>
<name>A0A5N4DFI9_CAMDR</name>
<evidence type="ECO:0000256" key="6">
    <source>
        <dbReference type="ARBA" id="ARBA00023175"/>
    </source>
</evidence>
<feature type="domain" description="Myosin motor" evidence="10">
    <location>
        <begin position="1"/>
        <end position="180"/>
    </location>
</feature>
<protein>
    <submittedName>
        <fullName evidence="11">Myosin-9</fullName>
    </submittedName>
</protein>
<dbReference type="InterPro" id="IPR036961">
    <property type="entry name" value="Kinesin_motor_dom_sf"/>
</dbReference>
<evidence type="ECO:0000256" key="3">
    <source>
        <dbReference type="ARBA" id="ARBA00022840"/>
    </source>
</evidence>
<keyword evidence="9" id="KW-0732">Signal</keyword>
<dbReference type="GO" id="GO:0016459">
    <property type="term" value="C:myosin complex"/>
    <property type="evidence" value="ECO:0007669"/>
    <property type="project" value="UniProtKB-KW"/>
</dbReference>
<feature type="non-terminal residue" evidence="11">
    <location>
        <position position="271"/>
    </location>
</feature>
<evidence type="ECO:0000256" key="2">
    <source>
        <dbReference type="ARBA" id="ARBA00022741"/>
    </source>
</evidence>
<evidence type="ECO:0000256" key="5">
    <source>
        <dbReference type="ARBA" id="ARBA00023123"/>
    </source>
</evidence>
<keyword evidence="5 8" id="KW-0518">Myosin</keyword>
<dbReference type="GO" id="GO:0000146">
    <property type="term" value="F:microfilament motor activity"/>
    <property type="evidence" value="ECO:0007669"/>
    <property type="project" value="TreeGrafter"/>
</dbReference>
<keyword evidence="7 8" id="KW-0009">Actin-binding</keyword>
<keyword evidence="4" id="KW-0175">Coiled coil</keyword>
<evidence type="ECO:0000256" key="4">
    <source>
        <dbReference type="ARBA" id="ARBA00023054"/>
    </source>
</evidence>
<evidence type="ECO:0000256" key="7">
    <source>
        <dbReference type="ARBA" id="ARBA00023203"/>
    </source>
</evidence>
<dbReference type="GO" id="GO:0016020">
    <property type="term" value="C:membrane"/>
    <property type="evidence" value="ECO:0007669"/>
    <property type="project" value="TreeGrafter"/>
</dbReference>
<sequence>MGALCVLICIAFLIVCEVICSLRAASKQQHYLMMTLLQSKTLDSLGIDTQRSSGVQYAVATPAVLQQTDFAIEALAKATYERMFRWLVLHINKALDKTKRQGASFIGILDVTGFEIFDLNSLEQLCISCTNGKLQPLFNHLMFVLEQEEYQREGIEWSFISFGLDLQPCIELIEKPLASPKSFVEKVMQKVGTQRKFQKPKQLKDKVYFCSMHYAGKERGLDCWVGGQLWPSTHRAFAKWQQQLTAMKVLQRNCAAYLKLRNWQWWRLFTE</sequence>
<organism evidence="11 12">
    <name type="scientific">Camelus dromedarius</name>
    <name type="common">Dromedary</name>
    <name type="synonym">Arabian camel</name>
    <dbReference type="NCBI Taxonomy" id="9838"/>
    <lineage>
        <taxon>Eukaryota</taxon>
        <taxon>Metazoa</taxon>
        <taxon>Chordata</taxon>
        <taxon>Craniata</taxon>
        <taxon>Vertebrata</taxon>
        <taxon>Euteleostomi</taxon>
        <taxon>Mammalia</taxon>
        <taxon>Eutheria</taxon>
        <taxon>Laurasiatheria</taxon>
        <taxon>Artiodactyla</taxon>
        <taxon>Tylopoda</taxon>
        <taxon>Camelidae</taxon>
        <taxon>Camelus</taxon>
    </lineage>
</organism>
<accession>A0A5N4DFI9</accession>
<dbReference type="SUPFAM" id="SSF52540">
    <property type="entry name" value="P-loop containing nucleoside triphosphate hydrolases"/>
    <property type="match status" value="1"/>
</dbReference>